<sequence length="239" mass="24475">MSCNTVLPMPTATTKLSALEGAVIRIEIDSMRMLAIPEWRDGPAALRHAAAGAAGIGELDAVLLGGGVWSGGREAGLPAARRVYASKPVAACLGGGAVGLAAYETSTLCCDGLTRLLVTATPAGSAGDAGIGFVLGSVRPGDLLYLPGVGVSPEGVTDVADRFAPRAVLLGATWFDRRCGPGSRDDDLAWVVARAFPDAVLLVGDGWPEAGRSPLAGRARPDLAGRLTFFRKGRPLTIT</sequence>
<reference evidence="2" key="1">
    <citation type="submission" date="2017-09" db="EMBL/GenBank/DDBJ databases">
        <title>FDA dAtabase for Regulatory Grade micrObial Sequences (FDA-ARGOS): Supporting development and validation of Infectious Disease Dx tests.</title>
        <authorList>
            <person name="Minogue T."/>
            <person name="Wolcott M."/>
            <person name="Wasieloski L."/>
            <person name="Aguilar W."/>
            <person name="Moore D."/>
            <person name="Tallon L."/>
            <person name="Sadzewicz L."/>
            <person name="Ott S."/>
            <person name="Zhao X."/>
            <person name="Nagaraj S."/>
            <person name="Vavikolanu K."/>
            <person name="Aluvathingal J."/>
            <person name="Nadendla S."/>
            <person name="Sichtig H."/>
        </authorList>
    </citation>
    <scope>NUCLEOTIDE SEQUENCE [LARGE SCALE GENOMIC DNA]</scope>
    <source>
        <strain evidence="2">FDAARGOS_390</strain>
    </source>
</reference>
<dbReference type="Proteomes" id="UP000220629">
    <property type="component" value="Unassembled WGS sequence"/>
</dbReference>
<organism evidence="1 2">
    <name type="scientific">Burkholderia gladioli</name>
    <name type="common">Pseudomonas marginata</name>
    <name type="synonym">Phytomonas marginata</name>
    <dbReference type="NCBI Taxonomy" id="28095"/>
    <lineage>
        <taxon>Bacteria</taxon>
        <taxon>Pseudomonadati</taxon>
        <taxon>Pseudomonadota</taxon>
        <taxon>Betaproteobacteria</taxon>
        <taxon>Burkholderiales</taxon>
        <taxon>Burkholderiaceae</taxon>
        <taxon>Burkholderia</taxon>
    </lineage>
</organism>
<accession>A0A2A7S5B8</accession>
<evidence type="ECO:0000313" key="1">
    <source>
        <dbReference type="EMBL" id="PEH38662.1"/>
    </source>
</evidence>
<proteinExistence type="predicted"/>
<name>A0A2A7S5B8_BURGA</name>
<comment type="caution">
    <text evidence="1">The sequence shown here is derived from an EMBL/GenBank/DDBJ whole genome shotgun (WGS) entry which is preliminary data.</text>
</comment>
<protein>
    <submittedName>
        <fullName evidence="1">Uncharacterized protein</fullName>
    </submittedName>
</protein>
<dbReference type="AlphaFoldDB" id="A0A2A7S5B8"/>
<dbReference type="EMBL" id="PDDY01000004">
    <property type="protein sequence ID" value="PEH38662.1"/>
    <property type="molecule type" value="Genomic_DNA"/>
</dbReference>
<gene>
    <name evidence="1" type="ORF">CRM94_30380</name>
</gene>
<evidence type="ECO:0000313" key="2">
    <source>
        <dbReference type="Proteomes" id="UP000220629"/>
    </source>
</evidence>